<dbReference type="GO" id="GO:1902977">
    <property type="term" value="P:mitotic DNA replication preinitiation complex assembly"/>
    <property type="evidence" value="ECO:0007669"/>
    <property type="project" value="TreeGrafter"/>
</dbReference>
<evidence type="ECO:0000256" key="5">
    <source>
        <dbReference type="ARBA" id="ARBA00023306"/>
    </source>
</evidence>
<feature type="region of interest" description="Disordered" evidence="6">
    <location>
        <begin position="479"/>
        <end position="516"/>
    </location>
</feature>
<evidence type="ECO:0000256" key="1">
    <source>
        <dbReference type="ARBA" id="ARBA00004123"/>
    </source>
</evidence>
<dbReference type="OrthoDB" id="10258882at2759"/>
<comment type="similarity">
    <text evidence="2">Belongs to the CDC45 family.</text>
</comment>
<organism evidence="7 8">
    <name type="scientific">Cristinia sonorae</name>
    <dbReference type="NCBI Taxonomy" id="1940300"/>
    <lineage>
        <taxon>Eukaryota</taxon>
        <taxon>Fungi</taxon>
        <taxon>Dikarya</taxon>
        <taxon>Basidiomycota</taxon>
        <taxon>Agaricomycotina</taxon>
        <taxon>Agaricomycetes</taxon>
        <taxon>Agaricomycetidae</taxon>
        <taxon>Agaricales</taxon>
        <taxon>Pleurotineae</taxon>
        <taxon>Stephanosporaceae</taxon>
        <taxon>Cristinia</taxon>
    </lineage>
</organism>
<sequence length="701" mass="78604">MVYLPPPQYASASRPSYGEAYANILAAHRRSPLTSAASVILLVAPDVDSLCAASMLADLLKGDDVMHRIIPVSGHADLEQKRDELATYNDLHTLILLNMGAILDLPSEDWFGNFSPQLTVHIIDSTRPQNLSSLFGGGENGDRIVIWDDGGAEGMQEERKAWEVLTYEPEPDSDEDSDLDDEEEVDEQDDRTDEDDEYEQGTSSGKRRSLGEGRASPKRRKVDKPHRISRDERAQYAARLEKHYMSGTWYGQSASGTIYILATVLERVDNDLLWLAILGLTYQYTTSRISREEYEKYQSIYHDEVARLNPPPPASAAYDYDFRSQNPDDRSVYAADELRFMMFRHWNLYDAMYHSSYVAAKLGIWKEKGRKRLTGLLAKMGFSVNETQQPYNHMAKDLKQNLRHKLEQIAPEYGLIELSYPSFTRCYGWLSHPISACDAVEAISALLDVAGGIRMEVEIEGARNGGEWFGGGRLWEAGGREGRRDDERENIPPGGLVEGVGPGGKSNGGDGDGTHEDNGDLQWWVKNFWTAFDALNNVEQLRKALGLSMSLHRAIIRQGSSIIDKQDIRTTRGHRVVVLTQGPDLELFAHPGVLSRLALWLVEAMRDRVQVGVLRNGRRRKSLPFVVACLNEKAGTYIVVGVTAALDFGEVRKNEFGLAFLDAKERCNARTRHGSFDTSVIEINKDDLKVFLETLVEAGDR</sequence>
<dbReference type="GO" id="GO:0000727">
    <property type="term" value="P:double-strand break repair via break-induced replication"/>
    <property type="evidence" value="ECO:0007669"/>
    <property type="project" value="TreeGrafter"/>
</dbReference>
<dbReference type="GO" id="GO:0006270">
    <property type="term" value="P:DNA replication initiation"/>
    <property type="evidence" value="ECO:0007669"/>
    <property type="project" value="InterPro"/>
</dbReference>
<dbReference type="InterPro" id="IPR003874">
    <property type="entry name" value="CDC45"/>
</dbReference>
<reference evidence="7" key="1">
    <citation type="journal article" date="2021" name="New Phytol.">
        <title>Evolutionary innovations through gain and loss of genes in the ectomycorrhizal Boletales.</title>
        <authorList>
            <person name="Wu G."/>
            <person name="Miyauchi S."/>
            <person name="Morin E."/>
            <person name="Kuo A."/>
            <person name="Drula E."/>
            <person name="Varga T."/>
            <person name="Kohler A."/>
            <person name="Feng B."/>
            <person name="Cao Y."/>
            <person name="Lipzen A."/>
            <person name="Daum C."/>
            <person name="Hundley H."/>
            <person name="Pangilinan J."/>
            <person name="Johnson J."/>
            <person name="Barry K."/>
            <person name="LaButti K."/>
            <person name="Ng V."/>
            <person name="Ahrendt S."/>
            <person name="Min B."/>
            <person name="Choi I.G."/>
            <person name="Park H."/>
            <person name="Plett J.M."/>
            <person name="Magnuson J."/>
            <person name="Spatafora J.W."/>
            <person name="Nagy L.G."/>
            <person name="Henrissat B."/>
            <person name="Grigoriev I.V."/>
            <person name="Yang Z.L."/>
            <person name="Xu J."/>
            <person name="Martin F.M."/>
        </authorList>
    </citation>
    <scope>NUCLEOTIDE SEQUENCE</scope>
    <source>
        <strain evidence="7">KKN 215</strain>
    </source>
</reference>
<comment type="subcellular location">
    <subcellularLocation>
        <location evidence="1">Nucleus</location>
    </subcellularLocation>
</comment>
<comment type="caution">
    <text evidence="7">The sequence shown here is derived from an EMBL/GenBank/DDBJ whole genome shotgun (WGS) entry which is preliminary data.</text>
</comment>
<dbReference type="EMBL" id="JAEVFJ010000002">
    <property type="protein sequence ID" value="KAH8106759.1"/>
    <property type="molecule type" value="Genomic_DNA"/>
</dbReference>
<evidence type="ECO:0000313" key="7">
    <source>
        <dbReference type="EMBL" id="KAH8106759.1"/>
    </source>
</evidence>
<evidence type="ECO:0000313" key="8">
    <source>
        <dbReference type="Proteomes" id="UP000813824"/>
    </source>
</evidence>
<name>A0A8K0UY69_9AGAR</name>
<dbReference type="Proteomes" id="UP000813824">
    <property type="component" value="Unassembled WGS sequence"/>
</dbReference>
<keyword evidence="5" id="KW-0131">Cell cycle</keyword>
<dbReference type="Pfam" id="PF02724">
    <property type="entry name" value="CDC45"/>
    <property type="match status" value="1"/>
</dbReference>
<dbReference type="AlphaFoldDB" id="A0A8K0UY69"/>
<dbReference type="GO" id="GO:0003682">
    <property type="term" value="F:chromatin binding"/>
    <property type="evidence" value="ECO:0007669"/>
    <property type="project" value="TreeGrafter"/>
</dbReference>
<keyword evidence="8" id="KW-1185">Reference proteome</keyword>
<feature type="compositionally biased region" description="Basic and acidic residues" evidence="6">
    <location>
        <begin position="479"/>
        <end position="490"/>
    </location>
</feature>
<evidence type="ECO:0000256" key="4">
    <source>
        <dbReference type="ARBA" id="ARBA00023242"/>
    </source>
</evidence>
<keyword evidence="3" id="KW-0235">DNA replication</keyword>
<dbReference type="GO" id="GO:0031261">
    <property type="term" value="C:DNA replication preinitiation complex"/>
    <property type="evidence" value="ECO:0007669"/>
    <property type="project" value="TreeGrafter"/>
</dbReference>
<feature type="compositionally biased region" description="Acidic residues" evidence="6">
    <location>
        <begin position="169"/>
        <end position="199"/>
    </location>
</feature>
<dbReference type="PANTHER" id="PTHR10507:SF0">
    <property type="entry name" value="CELL DIVISION CONTROL PROTEIN 45 HOMOLOG"/>
    <property type="match status" value="1"/>
</dbReference>
<proteinExistence type="inferred from homology"/>
<feature type="compositionally biased region" description="Gly residues" evidence="6">
    <location>
        <begin position="496"/>
        <end position="511"/>
    </location>
</feature>
<dbReference type="PANTHER" id="PTHR10507">
    <property type="entry name" value="CDC45-RELATED PROTEIN"/>
    <property type="match status" value="1"/>
</dbReference>
<evidence type="ECO:0000256" key="6">
    <source>
        <dbReference type="SAM" id="MobiDB-lite"/>
    </source>
</evidence>
<dbReference type="GO" id="GO:0003688">
    <property type="term" value="F:DNA replication origin binding"/>
    <property type="evidence" value="ECO:0007669"/>
    <property type="project" value="TreeGrafter"/>
</dbReference>
<protein>
    <submittedName>
        <fullName evidence="7">CDC45-like protein</fullName>
    </submittedName>
</protein>
<evidence type="ECO:0000256" key="2">
    <source>
        <dbReference type="ARBA" id="ARBA00010727"/>
    </source>
</evidence>
<evidence type="ECO:0000256" key="3">
    <source>
        <dbReference type="ARBA" id="ARBA00022705"/>
    </source>
</evidence>
<accession>A0A8K0UY69</accession>
<dbReference type="GO" id="GO:0003697">
    <property type="term" value="F:single-stranded DNA binding"/>
    <property type="evidence" value="ECO:0007669"/>
    <property type="project" value="TreeGrafter"/>
</dbReference>
<keyword evidence="4" id="KW-0539">Nucleus</keyword>
<gene>
    <name evidence="7" type="ORF">BXZ70DRAFT_1060868</name>
</gene>
<feature type="region of interest" description="Disordered" evidence="6">
    <location>
        <begin position="166"/>
        <end position="232"/>
    </location>
</feature>